<dbReference type="InterPro" id="IPR055348">
    <property type="entry name" value="DctQ"/>
</dbReference>
<dbReference type="Pfam" id="PF04290">
    <property type="entry name" value="DctQ"/>
    <property type="match status" value="1"/>
</dbReference>
<evidence type="ECO:0000256" key="5">
    <source>
        <dbReference type="ARBA" id="ARBA00022692"/>
    </source>
</evidence>
<evidence type="ECO:0000256" key="2">
    <source>
        <dbReference type="ARBA" id="ARBA00022448"/>
    </source>
</evidence>
<keyword evidence="3" id="KW-1003">Cell membrane</keyword>
<keyword evidence="5 9" id="KW-0812">Transmembrane</keyword>
<comment type="function">
    <text evidence="9">Part of the tripartite ATP-independent periplasmic (TRAP) transport system.</text>
</comment>
<evidence type="ECO:0000313" key="12">
    <source>
        <dbReference type="Proteomes" id="UP000221168"/>
    </source>
</evidence>
<comment type="similarity">
    <text evidence="8 9">Belongs to the TRAP transporter small permease family.</text>
</comment>
<dbReference type="AlphaFoldDB" id="A0A2G1QIC1"/>
<sequence length="176" mass="20122">MLTAMSRFVRVVDGVNYRVGRFAMYLIFLLMGVLLWSSISKYAGTPTLWTLEFAQFVMVAYYLLGGPYSMHLGDHVRMDLVYGNFSPRRKAAIDSITVLFLIFYLCVLFYGGVSSTTYAIEYGERAHSVWRPYMWPVKSIATLGIFLMLLQAIAELFRDILFLKGIDVRHQTEAGL</sequence>
<organism evidence="11 12">
    <name type="scientific">Zhengella mangrovi</name>
    <dbReference type="NCBI Taxonomy" id="1982044"/>
    <lineage>
        <taxon>Bacteria</taxon>
        <taxon>Pseudomonadati</taxon>
        <taxon>Pseudomonadota</taxon>
        <taxon>Alphaproteobacteria</taxon>
        <taxon>Hyphomicrobiales</taxon>
        <taxon>Notoacmeibacteraceae</taxon>
        <taxon>Zhengella</taxon>
    </lineage>
</organism>
<keyword evidence="2 9" id="KW-0813">Transport</keyword>
<dbReference type="PANTHER" id="PTHR35011:SF4">
    <property type="entry name" value="SLL1102 PROTEIN"/>
    <property type="match status" value="1"/>
</dbReference>
<dbReference type="RefSeq" id="WP_099308159.1">
    <property type="nucleotide sequence ID" value="NZ_PDVP01000017.1"/>
</dbReference>
<evidence type="ECO:0000256" key="6">
    <source>
        <dbReference type="ARBA" id="ARBA00022989"/>
    </source>
</evidence>
<keyword evidence="12" id="KW-1185">Reference proteome</keyword>
<keyword evidence="4 9" id="KW-0997">Cell inner membrane</keyword>
<dbReference type="OrthoDB" id="9794346at2"/>
<dbReference type="GO" id="GO:0005886">
    <property type="term" value="C:plasma membrane"/>
    <property type="evidence" value="ECO:0007669"/>
    <property type="project" value="UniProtKB-SubCell"/>
</dbReference>
<protein>
    <recommendedName>
        <fullName evidence="9">TRAP transporter small permease protein</fullName>
    </recommendedName>
</protein>
<dbReference type="EMBL" id="PDVP01000017">
    <property type="protein sequence ID" value="PHP65201.1"/>
    <property type="molecule type" value="Genomic_DNA"/>
</dbReference>
<feature type="transmembrane region" description="Helical" evidence="9">
    <location>
        <begin position="91"/>
        <end position="113"/>
    </location>
</feature>
<reference evidence="11 12" key="1">
    <citation type="submission" date="2017-10" db="EMBL/GenBank/DDBJ databases">
        <title>Sedimentibacterium mangrovi gen. nov., sp. nov., a novel member of family Phyllobacteriacea isolated from mangrove sediment.</title>
        <authorList>
            <person name="Liao H."/>
            <person name="Tian Y."/>
        </authorList>
    </citation>
    <scope>NUCLEOTIDE SEQUENCE [LARGE SCALE GENOMIC DNA]</scope>
    <source>
        <strain evidence="11 12">X9-2-2</strain>
    </source>
</reference>
<feature type="transmembrane region" description="Helical" evidence="9">
    <location>
        <begin position="21"/>
        <end position="39"/>
    </location>
</feature>
<feature type="transmembrane region" description="Helical" evidence="9">
    <location>
        <begin position="133"/>
        <end position="154"/>
    </location>
</feature>
<feature type="transmembrane region" description="Helical" evidence="9">
    <location>
        <begin position="51"/>
        <end position="70"/>
    </location>
</feature>
<evidence type="ECO:0000256" key="7">
    <source>
        <dbReference type="ARBA" id="ARBA00023136"/>
    </source>
</evidence>
<feature type="domain" description="Tripartite ATP-independent periplasmic transporters DctQ component" evidence="10">
    <location>
        <begin position="30"/>
        <end position="160"/>
    </location>
</feature>
<evidence type="ECO:0000256" key="8">
    <source>
        <dbReference type="ARBA" id="ARBA00038436"/>
    </source>
</evidence>
<keyword evidence="7 9" id="KW-0472">Membrane</keyword>
<proteinExistence type="inferred from homology"/>
<dbReference type="GO" id="GO:0022857">
    <property type="term" value="F:transmembrane transporter activity"/>
    <property type="evidence" value="ECO:0007669"/>
    <property type="project" value="UniProtKB-UniRule"/>
</dbReference>
<comment type="caution">
    <text evidence="11">The sequence shown here is derived from an EMBL/GenBank/DDBJ whole genome shotgun (WGS) entry which is preliminary data.</text>
</comment>
<gene>
    <name evidence="11" type="ORF">CSC94_20010</name>
</gene>
<name>A0A2G1QIC1_9HYPH</name>
<keyword evidence="6 9" id="KW-1133">Transmembrane helix</keyword>
<dbReference type="Proteomes" id="UP000221168">
    <property type="component" value="Unassembled WGS sequence"/>
</dbReference>
<evidence type="ECO:0000259" key="10">
    <source>
        <dbReference type="Pfam" id="PF04290"/>
    </source>
</evidence>
<dbReference type="InterPro" id="IPR007387">
    <property type="entry name" value="TRAP_DctQ"/>
</dbReference>
<evidence type="ECO:0000256" key="9">
    <source>
        <dbReference type="RuleBase" id="RU369079"/>
    </source>
</evidence>
<evidence type="ECO:0000256" key="4">
    <source>
        <dbReference type="ARBA" id="ARBA00022519"/>
    </source>
</evidence>
<evidence type="ECO:0000313" key="11">
    <source>
        <dbReference type="EMBL" id="PHP65201.1"/>
    </source>
</evidence>
<comment type="subunit">
    <text evidence="9">The complex comprises the extracytoplasmic solute receptor protein and the two transmembrane proteins.</text>
</comment>
<dbReference type="PANTHER" id="PTHR35011">
    <property type="entry name" value="2,3-DIKETO-L-GULONATE TRAP TRANSPORTER SMALL PERMEASE PROTEIN YIAM"/>
    <property type="match status" value="1"/>
</dbReference>
<comment type="subcellular location">
    <subcellularLocation>
        <location evidence="1 9">Cell inner membrane</location>
        <topology evidence="1 9">Multi-pass membrane protein</topology>
    </subcellularLocation>
</comment>
<evidence type="ECO:0000256" key="3">
    <source>
        <dbReference type="ARBA" id="ARBA00022475"/>
    </source>
</evidence>
<evidence type="ECO:0000256" key="1">
    <source>
        <dbReference type="ARBA" id="ARBA00004429"/>
    </source>
</evidence>
<accession>A0A2G1QIC1</accession>